<dbReference type="HOGENOM" id="CLU_032826_0_0_1"/>
<keyword evidence="3" id="KW-0862">Zinc</keyword>
<evidence type="ECO:0000256" key="4">
    <source>
        <dbReference type="PROSITE-ProRule" id="PRU00134"/>
    </source>
</evidence>
<keyword evidence="2 4" id="KW-0863">Zinc-finger</keyword>
<dbReference type="VEuPathDB" id="FungiDB:CC1G_02750"/>
<dbReference type="KEGG" id="cci:CC1G_02750"/>
<sequence length="625" mass="70728">MTVLPRELLLAARNGDTSALDDLTSLISQQNYNLTLLDAILHHLQKPPKIQLSSRVIDYSKIAAVLDLCITALSCLGVAVLHCDRTLTYKTATVSKVSGQLYSILECIHASVLYALFRHTNGPEWRSVILRLASTLANVMDLDPSLKSPILSSETAMKIGFTLWTHTASDLQPYADPYLPNGCPVFRILRSFRRHPVGSIILHDHVLSSQDNTRNYALAFSNRVTHLSSVFTDAAGPRGSTTAMRIALDYLSDIEDLGMDLSRDPNIQAWLTKMDILKVWMEFLAQFAHRLGVDHSLIVVQHMFTAYAVGPFSNPVKAVAELSSLGLPGVVAGLLTSGTPTRRDDQRVAEMMLEYWRGYLYYPRTLGALVDEFAQMPPKVLAKVSQLRPAVQGWKPFLQELGDQEDTLTHCTLDPLRICDNLNHTTPTRRFSISKTCADCQTVVYCSPECQRQDWKSRHRTECKIMRHSRAVLRTRNLSYTAQTRAFQLQTLLSAFHGIQMGMEDRNNNAQRGHRCRHASLLHQPHFVFLNLCTFNGDNFDWDVIPIEDYPQLRREMGCHPVCPAMESRMDTIVQNFGARRDTETRLMLAIFAWNMWFRVTMVVEFAPKDGKDGWIPLRNAIQIE</sequence>
<dbReference type="Pfam" id="PF01753">
    <property type="entry name" value="zf-MYND"/>
    <property type="match status" value="1"/>
</dbReference>
<accession>A8MZU4</accession>
<dbReference type="InParanoid" id="A8MZU4"/>
<dbReference type="Gene3D" id="6.10.140.2220">
    <property type="match status" value="1"/>
</dbReference>
<proteinExistence type="predicted"/>
<dbReference type="SUPFAM" id="SSF144232">
    <property type="entry name" value="HIT/MYND zinc finger-like"/>
    <property type="match status" value="1"/>
</dbReference>
<evidence type="ECO:0000256" key="3">
    <source>
        <dbReference type="ARBA" id="ARBA00022833"/>
    </source>
</evidence>
<evidence type="ECO:0000256" key="1">
    <source>
        <dbReference type="ARBA" id="ARBA00022723"/>
    </source>
</evidence>
<dbReference type="Proteomes" id="UP000001861">
    <property type="component" value="Unassembled WGS sequence"/>
</dbReference>
<dbReference type="OrthoDB" id="432970at2759"/>
<name>A8MZU4_COPC7</name>
<evidence type="ECO:0000256" key="2">
    <source>
        <dbReference type="ARBA" id="ARBA00022771"/>
    </source>
</evidence>
<dbReference type="PROSITE" id="PS50865">
    <property type="entry name" value="ZF_MYND_2"/>
    <property type="match status" value="1"/>
</dbReference>
<evidence type="ECO:0000313" key="6">
    <source>
        <dbReference type="EMBL" id="EAU93520.2"/>
    </source>
</evidence>
<keyword evidence="1" id="KW-0479">Metal-binding</keyword>
<dbReference type="AlphaFoldDB" id="A8MZU4"/>
<evidence type="ECO:0000313" key="7">
    <source>
        <dbReference type="Proteomes" id="UP000001861"/>
    </source>
</evidence>
<gene>
    <name evidence="6" type="ORF">CC1G_02750</name>
</gene>
<evidence type="ECO:0000259" key="5">
    <source>
        <dbReference type="PROSITE" id="PS50865"/>
    </source>
</evidence>
<reference evidence="6 7" key="1">
    <citation type="journal article" date="2010" name="Proc. Natl. Acad. Sci. U.S.A.">
        <title>Insights into evolution of multicellular fungi from the assembled chromosomes of the mushroom Coprinopsis cinerea (Coprinus cinereus).</title>
        <authorList>
            <person name="Stajich J.E."/>
            <person name="Wilke S.K."/>
            <person name="Ahren D."/>
            <person name="Au C.H."/>
            <person name="Birren B.W."/>
            <person name="Borodovsky M."/>
            <person name="Burns C."/>
            <person name="Canback B."/>
            <person name="Casselton L.A."/>
            <person name="Cheng C.K."/>
            <person name="Deng J."/>
            <person name="Dietrich F.S."/>
            <person name="Fargo D.C."/>
            <person name="Farman M.L."/>
            <person name="Gathman A.C."/>
            <person name="Goldberg J."/>
            <person name="Guigo R."/>
            <person name="Hoegger P.J."/>
            <person name="Hooker J.B."/>
            <person name="Huggins A."/>
            <person name="James T.Y."/>
            <person name="Kamada T."/>
            <person name="Kilaru S."/>
            <person name="Kodira C."/>
            <person name="Kues U."/>
            <person name="Kupfer D."/>
            <person name="Kwan H.S."/>
            <person name="Lomsadze A."/>
            <person name="Li W."/>
            <person name="Lilly W.W."/>
            <person name="Ma L.J."/>
            <person name="Mackey A.J."/>
            <person name="Manning G."/>
            <person name="Martin F."/>
            <person name="Muraguchi H."/>
            <person name="Natvig D.O."/>
            <person name="Palmerini H."/>
            <person name="Ramesh M.A."/>
            <person name="Rehmeyer C.J."/>
            <person name="Roe B.A."/>
            <person name="Shenoy N."/>
            <person name="Stanke M."/>
            <person name="Ter-Hovhannisyan V."/>
            <person name="Tunlid A."/>
            <person name="Velagapudi R."/>
            <person name="Vision T.J."/>
            <person name="Zeng Q."/>
            <person name="Zolan M.E."/>
            <person name="Pukkila P.J."/>
        </authorList>
    </citation>
    <scope>NUCLEOTIDE SEQUENCE [LARGE SCALE GENOMIC DNA]</scope>
    <source>
        <strain evidence="7">Okayama-7 / 130 / ATCC MYA-4618 / FGSC 9003</strain>
    </source>
</reference>
<organism evidence="6 7">
    <name type="scientific">Coprinopsis cinerea (strain Okayama-7 / 130 / ATCC MYA-4618 / FGSC 9003)</name>
    <name type="common">Inky cap fungus</name>
    <name type="synonym">Hormographiella aspergillata</name>
    <dbReference type="NCBI Taxonomy" id="240176"/>
    <lineage>
        <taxon>Eukaryota</taxon>
        <taxon>Fungi</taxon>
        <taxon>Dikarya</taxon>
        <taxon>Basidiomycota</taxon>
        <taxon>Agaricomycotina</taxon>
        <taxon>Agaricomycetes</taxon>
        <taxon>Agaricomycetidae</taxon>
        <taxon>Agaricales</taxon>
        <taxon>Agaricineae</taxon>
        <taxon>Psathyrellaceae</taxon>
        <taxon>Coprinopsis</taxon>
    </lineage>
</organism>
<dbReference type="GeneID" id="6004699"/>
<dbReference type="GO" id="GO:0008270">
    <property type="term" value="F:zinc ion binding"/>
    <property type="evidence" value="ECO:0007669"/>
    <property type="project" value="UniProtKB-KW"/>
</dbReference>
<dbReference type="RefSeq" id="XP_001828169.2">
    <property type="nucleotide sequence ID" value="XM_001828117.2"/>
</dbReference>
<feature type="domain" description="MYND-type" evidence="5">
    <location>
        <begin position="419"/>
        <end position="463"/>
    </location>
</feature>
<dbReference type="EMBL" id="AACS02000001">
    <property type="protein sequence ID" value="EAU93520.2"/>
    <property type="molecule type" value="Genomic_DNA"/>
</dbReference>
<comment type="caution">
    <text evidence="6">The sequence shown here is derived from an EMBL/GenBank/DDBJ whole genome shotgun (WGS) entry which is preliminary data.</text>
</comment>
<keyword evidence="7" id="KW-1185">Reference proteome</keyword>
<protein>
    <recommendedName>
        <fullName evidence="5">MYND-type domain-containing protein</fullName>
    </recommendedName>
</protein>
<dbReference type="InterPro" id="IPR002893">
    <property type="entry name" value="Znf_MYND"/>
</dbReference>